<evidence type="ECO:0000256" key="5">
    <source>
        <dbReference type="PIRSR" id="PIRSR015582-2"/>
    </source>
</evidence>
<evidence type="ECO:0000256" key="4">
    <source>
        <dbReference type="PIRSR" id="PIRSR015582-1"/>
    </source>
</evidence>
<feature type="binding site" evidence="4">
    <location>
        <position position="79"/>
    </location>
    <ligand>
        <name>substrate</name>
    </ligand>
</feature>
<dbReference type="InterPro" id="IPR015813">
    <property type="entry name" value="Pyrv/PenolPyrv_kinase-like_dom"/>
</dbReference>
<keyword evidence="8" id="KW-1185">Reference proteome</keyword>
<name>A0A402C3I7_RHOWR</name>
<dbReference type="Gene3D" id="3.20.20.60">
    <property type="entry name" value="Phosphoenolpyruvate-binding domains"/>
    <property type="match status" value="1"/>
</dbReference>
<dbReference type="PANTHER" id="PTHR32308:SF10">
    <property type="entry name" value="CITRATE LYASE SUBUNIT BETA"/>
    <property type="match status" value="1"/>
</dbReference>
<evidence type="ECO:0000256" key="3">
    <source>
        <dbReference type="ARBA" id="ARBA00022842"/>
    </source>
</evidence>
<evidence type="ECO:0000256" key="1">
    <source>
        <dbReference type="ARBA" id="ARBA00001946"/>
    </source>
</evidence>
<dbReference type="AlphaFoldDB" id="A0A402C3I7"/>
<evidence type="ECO:0000259" key="6">
    <source>
        <dbReference type="Pfam" id="PF03328"/>
    </source>
</evidence>
<evidence type="ECO:0000313" key="8">
    <source>
        <dbReference type="Proteomes" id="UP000287519"/>
    </source>
</evidence>
<dbReference type="GO" id="GO:0006107">
    <property type="term" value="P:oxaloacetate metabolic process"/>
    <property type="evidence" value="ECO:0007669"/>
    <property type="project" value="TreeGrafter"/>
</dbReference>
<dbReference type="EMBL" id="BHYM01000016">
    <property type="protein sequence ID" value="GCE38112.1"/>
    <property type="molecule type" value="Genomic_DNA"/>
</dbReference>
<dbReference type="GO" id="GO:0016829">
    <property type="term" value="F:lyase activity"/>
    <property type="evidence" value="ECO:0007669"/>
    <property type="project" value="UniProtKB-KW"/>
</dbReference>
<feature type="domain" description="HpcH/HpaI aldolase/citrate lyase" evidence="6">
    <location>
        <begin position="22"/>
        <end position="219"/>
    </location>
</feature>
<dbReference type="InterPro" id="IPR005000">
    <property type="entry name" value="Aldolase/citrate-lyase_domain"/>
</dbReference>
<dbReference type="PANTHER" id="PTHR32308">
    <property type="entry name" value="LYASE BETA SUBUNIT, PUTATIVE (AFU_ORTHOLOGUE AFUA_4G13030)-RELATED"/>
    <property type="match status" value="1"/>
</dbReference>
<dbReference type="SUPFAM" id="SSF51621">
    <property type="entry name" value="Phosphoenolpyruvate/pyruvate domain"/>
    <property type="match status" value="1"/>
</dbReference>
<dbReference type="Pfam" id="PF03328">
    <property type="entry name" value="HpcH_HpaI"/>
    <property type="match status" value="1"/>
</dbReference>
<gene>
    <name evidence="7" type="ORF">Rhow_001134</name>
</gene>
<dbReference type="PIRSF" id="PIRSF015582">
    <property type="entry name" value="Cit_lyase_B"/>
    <property type="match status" value="1"/>
</dbReference>
<dbReference type="InterPro" id="IPR011206">
    <property type="entry name" value="Citrate_lyase_beta/mcl1/mcl2"/>
</dbReference>
<dbReference type="Proteomes" id="UP000287519">
    <property type="component" value="Unassembled WGS sequence"/>
</dbReference>
<evidence type="ECO:0000313" key="7">
    <source>
        <dbReference type="EMBL" id="GCE38112.1"/>
    </source>
</evidence>
<keyword evidence="7" id="KW-0456">Lyase</keyword>
<dbReference type="GO" id="GO:0000287">
    <property type="term" value="F:magnesium ion binding"/>
    <property type="evidence" value="ECO:0007669"/>
    <property type="project" value="TreeGrafter"/>
</dbReference>
<feature type="binding site" evidence="5">
    <location>
        <position position="131"/>
    </location>
    <ligand>
        <name>Mg(2+)</name>
        <dbReference type="ChEBI" id="CHEBI:18420"/>
    </ligand>
</feature>
<protein>
    <submittedName>
        <fullName evidence="7">Citrate lyase beta chain</fullName>
    </submittedName>
</protein>
<dbReference type="InterPro" id="IPR040442">
    <property type="entry name" value="Pyrv_kinase-like_dom_sf"/>
</dbReference>
<keyword evidence="3 5" id="KW-0460">Magnesium</keyword>
<sequence>MSTPTTDPATRPDTRVDAAAARSWLLVPADQPDRIADAEQSGADALILDLEDGVAAANKPQARRIARDWLDHSRHAWVRINNADDSEKWQDDLAALDGAQGLLGIVLAKASHVEVTAARLPAGTPIVAMIESASGLDHSRAIAAADSTVRLAFGVGDYRRDTGIGGDSLALAHPRSVLAHHSRLAGIAAPIDGPTPDTDPGRLCTAIAETMAMGHTGRLSLEPEQLPVINSALSPTANDLAWAQSIVTELGEDGAHIRDGSDLPKLARAKKLLYLGALLGLTTIPRTAERSRS</sequence>
<keyword evidence="2 5" id="KW-0479">Metal-binding</keyword>
<reference evidence="7 8" key="1">
    <citation type="submission" date="2018-11" db="EMBL/GenBank/DDBJ databases">
        <title>Microbial catabolism of amino acid.</title>
        <authorList>
            <person name="Hibi M."/>
            <person name="Ogawa J."/>
        </authorList>
    </citation>
    <scope>NUCLEOTIDE SEQUENCE [LARGE SCALE GENOMIC DNA]</scope>
    <source>
        <strain evidence="7 8">C31-06</strain>
    </source>
</reference>
<accession>A0A402C3I7</accession>
<dbReference type="RefSeq" id="WP_124390746.1">
    <property type="nucleotide sequence ID" value="NZ_BHYM01000016.1"/>
</dbReference>
<comment type="caution">
    <text evidence="7">The sequence shown here is derived from an EMBL/GenBank/DDBJ whole genome shotgun (WGS) entry which is preliminary data.</text>
</comment>
<proteinExistence type="predicted"/>
<comment type="cofactor">
    <cofactor evidence="1">
        <name>Mg(2+)</name>
        <dbReference type="ChEBI" id="CHEBI:18420"/>
    </cofactor>
</comment>
<evidence type="ECO:0000256" key="2">
    <source>
        <dbReference type="ARBA" id="ARBA00022723"/>
    </source>
</evidence>
<dbReference type="OrthoDB" id="5172636at2"/>
<organism evidence="7 8">
    <name type="scientific">Rhodococcus wratislaviensis</name>
    <name type="common">Tsukamurella wratislaviensis</name>
    <dbReference type="NCBI Taxonomy" id="44752"/>
    <lineage>
        <taxon>Bacteria</taxon>
        <taxon>Bacillati</taxon>
        <taxon>Actinomycetota</taxon>
        <taxon>Actinomycetes</taxon>
        <taxon>Mycobacteriales</taxon>
        <taxon>Nocardiaceae</taxon>
        <taxon>Rhodococcus</taxon>
    </lineage>
</organism>
<feature type="binding site" evidence="5">
    <location>
        <position position="157"/>
    </location>
    <ligand>
        <name>Mg(2+)</name>
        <dbReference type="ChEBI" id="CHEBI:18420"/>
    </ligand>
</feature>
<feature type="binding site" evidence="4">
    <location>
        <position position="131"/>
    </location>
    <ligand>
        <name>substrate</name>
    </ligand>
</feature>